<evidence type="ECO:0000256" key="1">
    <source>
        <dbReference type="SAM" id="Coils"/>
    </source>
</evidence>
<proteinExistence type="predicted"/>
<evidence type="ECO:0000313" key="2">
    <source>
        <dbReference type="EMBL" id="KAF4092210.1"/>
    </source>
</evidence>
<organism evidence="2 3">
    <name type="scientific">Ameiurus melas</name>
    <name type="common">Black bullhead</name>
    <name type="synonym">Silurus melas</name>
    <dbReference type="NCBI Taxonomy" id="219545"/>
    <lineage>
        <taxon>Eukaryota</taxon>
        <taxon>Metazoa</taxon>
        <taxon>Chordata</taxon>
        <taxon>Craniata</taxon>
        <taxon>Vertebrata</taxon>
        <taxon>Euteleostomi</taxon>
        <taxon>Actinopterygii</taxon>
        <taxon>Neopterygii</taxon>
        <taxon>Teleostei</taxon>
        <taxon>Ostariophysi</taxon>
        <taxon>Siluriformes</taxon>
        <taxon>Ictaluridae</taxon>
        <taxon>Ameiurus</taxon>
    </lineage>
</organism>
<name>A0A7J6BB01_AMEME</name>
<gene>
    <name evidence="2" type="ORF">AMELA_G00018360</name>
</gene>
<dbReference type="EMBL" id="JAAGNN010000002">
    <property type="protein sequence ID" value="KAF4092210.1"/>
    <property type="molecule type" value="Genomic_DNA"/>
</dbReference>
<protein>
    <submittedName>
        <fullName evidence="2">Uncharacterized protein</fullName>
    </submittedName>
</protein>
<feature type="coiled-coil region" evidence="1">
    <location>
        <begin position="92"/>
        <end position="119"/>
    </location>
</feature>
<dbReference type="AlphaFoldDB" id="A0A7J6BB01"/>
<accession>A0A7J6BB01</accession>
<comment type="caution">
    <text evidence="2">The sequence shown here is derived from an EMBL/GenBank/DDBJ whole genome shotgun (WGS) entry which is preliminary data.</text>
</comment>
<keyword evidence="3" id="KW-1185">Reference proteome</keyword>
<reference evidence="2 3" key="1">
    <citation type="submission" date="2020-02" db="EMBL/GenBank/DDBJ databases">
        <title>A chromosome-scale genome assembly of the black bullhead catfish (Ameiurus melas).</title>
        <authorList>
            <person name="Wen M."/>
            <person name="Zham M."/>
            <person name="Cabau C."/>
            <person name="Klopp C."/>
            <person name="Donnadieu C."/>
            <person name="Roques C."/>
            <person name="Bouchez O."/>
            <person name="Lampietro C."/>
            <person name="Jouanno E."/>
            <person name="Herpin A."/>
            <person name="Louis A."/>
            <person name="Berthelot C."/>
            <person name="Parey E."/>
            <person name="Roest-Crollius H."/>
            <person name="Braasch I."/>
            <person name="Postlethwait J."/>
            <person name="Robinson-Rechavi M."/>
            <person name="Echchiki A."/>
            <person name="Begum T."/>
            <person name="Montfort J."/>
            <person name="Schartl M."/>
            <person name="Bobe J."/>
            <person name="Guiguen Y."/>
        </authorList>
    </citation>
    <scope>NUCLEOTIDE SEQUENCE [LARGE SCALE GENOMIC DNA]</scope>
    <source>
        <strain evidence="2">M_S1</strain>
        <tissue evidence="2">Blood</tissue>
    </source>
</reference>
<keyword evidence="1" id="KW-0175">Coiled coil</keyword>
<sequence>MVLNGTFASLKLIPAWKLIPRCVCARVRERVRFYLPCLYTLLQTTATHLYCIYIEEVRVGMTMTEGLREERRTVWLHRGAVNARHRELMSCMSVSNQAYECLEQQNSLLKREVQLLLEEQRCLAEALKLHEPLCPVLNSNILSTPRPTDGIPP</sequence>
<dbReference type="Proteomes" id="UP000593565">
    <property type="component" value="Unassembled WGS sequence"/>
</dbReference>
<evidence type="ECO:0000313" key="3">
    <source>
        <dbReference type="Proteomes" id="UP000593565"/>
    </source>
</evidence>